<dbReference type="Proteomes" id="UP001597120">
    <property type="component" value="Unassembled WGS sequence"/>
</dbReference>
<dbReference type="PANTHER" id="PTHR43280">
    <property type="entry name" value="ARAC-FAMILY TRANSCRIPTIONAL REGULATOR"/>
    <property type="match status" value="1"/>
</dbReference>
<dbReference type="InterPro" id="IPR018060">
    <property type="entry name" value="HTH_AraC"/>
</dbReference>
<evidence type="ECO:0000313" key="6">
    <source>
        <dbReference type="Proteomes" id="UP001597120"/>
    </source>
</evidence>
<dbReference type="InterPro" id="IPR009057">
    <property type="entry name" value="Homeodomain-like_sf"/>
</dbReference>
<dbReference type="PROSITE" id="PS00041">
    <property type="entry name" value="HTH_ARAC_FAMILY_1"/>
    <property type="match status" value="1"/>
</dbReference>
<evidence type="ECO:0000256" key="3">
    <source>
        <dbReference type="ARBA" id="ARBA00023163"/>
    </source>
</evidence>
<keyword evidence="1" id="KW-0805">Transcription regulation</keyword>
<evidence type="ECO:0000256" key="1">
    <source>
        <dbReference type="ARBA" id="ARBA00023015"/>
    </source>
</evidence>
<reference evidence="6" key="1">
    <citation type="journal article" date="2019" name="Int. J. Syst. Evol. Microbiol.">
        <title>The Global Catalogue of Microorganisms (GCM) 10K type strain sequencing project: providing services to taxonomists for standard genome sequencing and annotation.</title>
        <authorList>
            <consortium name="The Broad Institute Genomics Platform"/>
            <consortium name="The Broad Institute Genome Sequencing Center for Infectious Disease"/>
            <person name="Wu L."/>
            <person name="Ma J."/>
        </authorList>
    </citation>
    <scope>NUCLEOTIDE SEQUENCE [LARGE SCALE GENOMIC DNA]</scope>
    <source>
        <strain evidence="6">CCUG 57263</strain>
    </source>
</reference>
<name>A0ABW3DBL3_9BACL</name>
<dbReference type="PANTHER" id="PTHR43280:SF2">
    <property type="entry name" value="HTH-TYPE TRANSCRIPTIONAL REGULATOR EXSA"/>
    <property type="match status" value="1"/>
</dbReference>
<proteinExistence type="predicted"/>
<dbReference type="Gene3D" id="1.10.10.60">
    <property type="entry name" value="Homeodomain-like"/>
    <property type="match status" value="2"/>
</dbReference>
<dbReference type="SUPFAM" id="SSF46689">
    <property type="entry name" value="Homeodomain-like"/>
    <property type="match status" value="2"/>
</dbReference>
<dbReference type="PROSITE" id="PS01124">
    <property type="entry name" value="HTH_ARAC_FAMILY_2"/>
    <property type="match status" value="1"/>
</dbReference>
<dbReference type="PRINTS" id="PR00032">
    <property type="entry name" value="HTHARAC"/>
</dbReference>
<sequence length="120" mass="14258">MQPFMATPEPLIDERVRRVCFYIRSAYMNPIRLTDMAKLVNISEGHLRLLFRRELSQSPYQYLLLVRIEKAKELLLYTELLLTEISYRVGFDEYGHFMSTFRKLVGLSPSKYRKANNPYS</sequence>
<dbReference type="Pfam" id="PF12833">
    <property type="entry name" value="HTH_18"/>
    <property type="match status" value="1"/>
</dbReference>
<feature type="domain" description="HTH araC/xylS-type" evidence="4">
    <location>
        <begin position="17"/>
        <end position="115"/>
    </location>
</feature>
<gene>
    <name evidence="5" type="ORF">ACFQ03_09755</name>
</gene>
<dbReference type="InterPro" id="IPR020449">
    <property type="entry name" value="Tscrpt_reg_AraC-type_HTH"/>
</dbReference>
<dbReference type="EMBL" id="JBHTIU010000030">
    <property type="protein sequence ID" value="MFD0869435.1"/>
    <property type="molecule type" value="Genomic_DNA"/>
</dbReference>
<evidence type="ECO:0000259" key="4">
    <source>
        <dbReference type="PROSITE" id="PS01124"/>
    </source>
</evidence>
<dbReference type="SMART" id="SM00342">
    <property type="entry name" value="HTH_ARAC"/>
    <property type="match status" value="1"/>
</dbReference>
<dbReference type="InterPro" id="IPR018062">
    <property type="entry name" value="HTH_AraC-typ_CS"/>
</dbReference>
<keyword evidence="6" id="KW-1185">Reference proteome</keyword>
<keyword evidence="2" id="KW-0238">DNA-binding</keyword>
<keyword evidence="3" id="KW-0804">Transcription</keyword>
<evidence type="ECO:0000313" key="5">
    <source>
        <dbReference type="EMBL" id="MFD0869435.1"/>
    </source>
</evidence>
<protein>
    <submittedName>
        <fullName evidence="5">Helix-turn-helix transcriptional regulator</fullName>
    </submittedName>
</protein>
<organism evidence="5 6">
    <name type="scientific">Paenibacillus residui</name>
    <dbReference type="NCBI Taxonomy" id="629724"/>
    <lineage>
        <taxon>Bacteria</taxon>
        <taxon>Bacillati</taxon>
        <taxon>Bacillota</taxon>
        <taxon>Bacilli</taxon>
        <taxon>Bacillales</taxon>
        <taxon>Paenibacillaceae</taxon>
        <taxon>Paenibacillus</taxon>
    </lineage>
</organism>
<accession>A0ABW3DBL3</accession>
<evidence type="ECO:0000256" key="2">
    <source>
        <dbReference type="ARBA" id="ARBA00023125"/>
    </source>
</evidence>
<comment type="caution">
    <text evidence="5">The sequence shown here is derived from an EMBL/GenBank/DDBJ whole genome shotgun (WGS) entry which is preliminary data.</text>
</comment>